<dbReference type="AlphaFoldDB" id="A0AAN9KWD2"/>
<dbReference type="GO" id="GO:0000828">
    <property type="term" value="F:inositol hexakisphosphate kinase activity"/>
    <property type="evidence" value="ECO:0007669"/>
    <property type="project" value="TreeGrafter"/>
</dbReference>
<comment type="caution">
    <text evidence="3">The sequence shown here is derived from an EMBL/GenBank/DDBJ whole genome shotgun (WGS) entry which is preliminary data.</text>
</comment>
<dbReference type="GO" id="GO:0006020">
    <property type="term" value="P:inositol metabolic process"/>
    <property type="evidence" value="ECO:0007669"/>
    <property type="project" value="TreeGrafter"/>
</dbReference>
<evidence type="ECO:0000256" key="1">
    <source>
        <dbReference type="ARBA" id="ARBA00033696"/>
    </source>
</evidence>
<name>A0AAN9KWD2_CANGL</name>
<evidence type="ECO:0000313" key="3">
    <source>
        <dbReference type="EMBL" id="KAK7322643.1"/>
    </source>
</evidence>
<accession>A0AAN9KWD2</accession>
<dbReference type="Gene3D" id="3.30.470.20">
    <property type="entry name" value="ATP-grasp fold, B domain"/>
    <property type="match status" value="2"/>
</dbReference>
<sequence length="363" mass="41304">MFGISIPRCALVIREVMHQQLDYFTEEEDFVEVHGMRFWKPFMEKPVDADNHSIMIYYPSSAGGGMKELCRKVGNRSSEFHPDAHAEARKSPVVDRIVMRNPDGKEVRYPVLLTPVEKETAREVSVAFRQAIYTAQIVIGWSSFLHGSLVFSSGGSEMNSPSLSCAPHAPVAKPSHRAMRIAKSSRASHAINKLGHAVAKLSQISNYFPSRAGALPRTYNVTLAVVQSLRMNMPLLAPFTSRFGYSRACKMDFNGYYIEKKEDYIQRQDEREGSPEGSPEGNTQILEVREWSKGKQRLVGEWRRRRETLASIAKNQEREDKERLRLKSRAMQANERRLRVYILSPNRHSKAKAKGETNLGLKY</sequence>
<dbReference type="GO" id="GO:0033857">
    <property type="term" value="F:5-diphosphoinositol pentakisphosphate 1-kinase activity"/>
    <property type="evidence" value="ECO:0007669"/>
    <property type="project" value="TreeGrafter"/>
</dbReference>
<comment type="catalytic activity">
    <reaction evidence="2">
        <text>1D-myo-inositol hexakisphosphate + ATP = 1-diphospho-1D-myo-inositol 2,3,4,5,6-pentakisphosphate + ADP</text>
        <dbReference type="Rhea" id="RHEA:37459"/>
        <dbReference type="ChEBI" id="CHEBI:30616"/>
        <dbReference type="ChEBI" id="CHEBI:58130"/>
        <dbReference type="ChEBI" id="CHEBI:74946"/>
        <dbReference type="ChEBI" id="CHEBI:456216"/>
        <dbReference type="EC" id="2.7.4.24"/>
    </reaction>
    <physiologicalReaction direction="left-to-right" evidence="2">
        <dbReference type="Rhea" id="RHEA:37460"/>
    </physiologicalReaction>
</comment>
<dbReference type="Proteomes" id="UP001367508">
    <property type="component" value="Unassembled WGS sequence"/>
</dbReference>
<dbReference type="EMBL" id="JAYMYQ010000006">
    <property type="protein sequence ID" value="KAK7322643.1"/>
    <property type="molecule type" value="Genomic_DNA"/>
</dbReference>
<dbReference type="GO" id="GO:0032958">
    <property type="term" value="P:inositol phosphate biosynthetic process"/>
    <property type="evidence" value="ECO:0007669"/>
    <property type="project" value="TreeGrafter"/>
</dbReference>
<dbReference type="InterPro" id="IPR037446">
    <property type="entry name" value="His_Pase_VIP1"/>
</dbReference>
<protein>
    <submittedName>
        <fullName evidence="3">Uncharacterized protein</fullName>
    </submittedName>
</protein>
<organism evidence="3 4">
    <name type="scientific">Canavalia gladiata</name>
    <name type="common">Sword bean</name>
    <name type="synonym">Dolichos gladiatus</name>
    <dbReference type="NCBI Taxonomy" id="3824"/>
    <lineage>
        <taxon>Eukaryota</taxon>
        <taxon>Viridiplantae</taxon>
        <taxon>Streptophyta</taxon>
        <taxon>Embryophyta</taxon>
        <taxon>Tracheophyta</taxon>
        <taxon>Spermatophyta</taxon>
        <taxon>Magnoliopsida</taxon>
        <taxon>eudicotyledons</taxon>
        <taxon>Gunneridae</taxon>
        <taxon>Pentapetalae</taxon>
        <taxon>rosids</taxon>
        <taxon>fabids</taxon>
        <taxon>Fabales</taxon>
        <taxon>Fabaceae</taxon>
        <taxon>Papilionoideae</taxon>
        <taxon>50 kb inversion clade</taxon>
        <taxon>NPAAA clade</taxon>
        <taxon>indigoferoid/millettioid clade</taxon>
        <taxon>Phaseoleae</taxon>
        <taxon>Canavalia</taxon>
    </lineage>
</organism>
<proteinExistence type="predicted"/>
<dbReference type="PANTHER" id="PTHR12750:SF9">
    <property type="entry name" value="INOSITOL HEXAKISPHOSPHATE AND DIPHOSPHOINOSITOL-PENTAKISPHOSPHATE KINASE"/>
    <property type="match status" value="1"/>
</dbReference>
<evidence type="ECO:0000313" key="4">
    <source>
        <dbReference type="Proteomes" id="UP001367508"/>
    </source>
</evidence>
<keyword evidence="4" id="KW-1185">Reference proteome</keyword>
<reference evidence="3 4" key="1">
    <citation type="submission" date="2024-01" db="EMBL/GenBank/DDBJ databases">
        <title>The genomes of 5 underutilized Papilionoideae crops provide insights into root nodulation and disease resistanc.</title>
        <authorList>
            <person name="Jiang F."/>
        </authorList>
    </citation>
    <scope>NUCLEOTIDE SEQUENCE [LARGE SCALE GENOMIC DNA]</scope>
    <source>
        <strain evidence="3">LVBAO_FW01</strain>
        <tissue evidence="3">Leaves</tissue>
    </source>
</reference>
<dbReference type="PANTHER" id="PTHR12750">
    <property type="entry name" value="DIPHOSPHOINOSITOL PENTAKISPHOSPHATE KINASE"/>
    <property type="match status" value="1"/>
</dbReference>
<evidence type="ECO:0000256" key="2">
    <source>
        <dbReference type="ARBA" id="ARBA00034629"/>
    </source>
</evidence>
<comment type="catalytic activity">
    <reaction evidence="1">
        <text>5-diphospho-1D-myo-inositol 1,2,3,4,6-pentakisphosphate + ATP + H(+) = 1,5-bis(diphospho)-1D-myo-inositol 2,3,4,6-tetrakisphosphate + ADP</text>
        <dbReference type="Rhea" id="RHEA:10276"/>
        <dbReference type="ChEBI" id="CHEBI:15378"/>
        <dbReference type="ChEBI" id="CHEBI:30616"/>
        <dbReference type="ChEBI" id="CHEBI:58628"/>
        <dbReference type="ChEBI" id="CHEBI:77983"/>
        <dbReference type="ChEBI" id="CHEBI:456216"/>
        <dbReference type="EC" id="2.7.4.24"/>
    </reaction>
    <physiologicalReaction direction="left-to-right" evidence="1">
        <dbReference type="Rhea" id="RHEA:10277"/>
    </physiologicalReaction>
</comment>
<gene>
    <name evidence="3" type="ORF">VNO77_26032</name>
</gene>